<evidence type="ECO:0000313" key="3">
    <source>
        <dbReference type="Proteomes" id="UP000276133"/>
    </source>
</evidence>
<protein>
    <submittedName>
        <fullName evidence="2">Uncharacterized protein</fullName>
    </submittedName>
</protein>
<comment type="caution">
    <text evidence="2">The sequence shown here is derived from an EMBL/GenBank/DDBJ whole genome shotgun (WGS) entry which is preliminary data.</text>
</comment>
<evidence type="ECO:0000256" key="1">
    <source>
        <dbReference type="SAM" id="Phobius"/>
    </source>
</evidence>
<keyword evidence="3" id="KW-1185">Reference proteome</keyword>
<dbReference type="AlphaFoldDB" id="A0A3M7PAA6"/>
<keyword evidence="1" id="KW-0472">Membrane</keyword>
<dbReference type="Proteomes" id="UP000276133">
    <property type="component" value="Unassembled WGS sequence"/>
</dbReference>
<keyword evidence="1" id="KW-0812">Transmembrane</keyword>
<gene>
    <name evidence="2" type="ORF">BpHYR1_020292</name>
</gene>
<evidence type="ECO:0000313" key="2">
    <source>
        <dbReference type="EMBL" id="RMZ95963.1"/>
    </source>
</evidence>
<sequence length="143" mass="17028">MLRIAINFHLILFLSFIFKFLQLITQFFLFTNINLFLEFSRKGNTWGKLYSREIVKWEKEKSINSIIKLIFLAIDLKSTEDDEASDINSLNNSINYYQFQVLRKDKSSFPIKLLDISKNLTRHVKSLDLDLKLQFRKEVDKTI</sequence>
<dbReference type="EMBL" id="REGN01012317">
    <property type="protein sequence ID" value="RMZ95963.1"/>
    <property type="molecule type" value="Genomic_DNA"/>
</dbReference>
<keyword evidence="1" id="KW-1133">Transmembrane helix</keyword>
<proteinExistence type="predicted"/>
<reference evidence="2 3" key="1">
    <citation type="journal article" date="2018" name="Sci. Rep.">
        <title>Genomic signatures of local adaptation to the degree of environmental predictability in rotifers.</title>
        <authorList>
            <person name="Franch-Gras L."/>
            <person name="Hahn C."/>
            <person name="Garcia-Roger E.M."/>
            <person name="Carmona M.J."/>
            <person name="Serra M."/>
            <person name="Gomez A."/>
        </authorList>
    </citation>
    <scope>NUCLEOTIDE SEQUENCE [LARGE SCALE GENOMIC DNA]</scope>
    <source>
        <strain evidence="2">HYR1</strain>
    </source>
</reference>
<organism evidence="2 3">
    <name type="scientific">Brachionus plicatilis</name>
    <name type="common">Marine rotifer</name>
    <name type="synonym">Brachionus muelleri</name>
    <dbReference type="NCBI Taxonomy" id="10195"/>
    <lineage>
        <taxon>Eukaryota</taxon>
        <taxon>Metazoa</taxon>
        <taxon>Spiralia</taxon>
        <taxon>Gnathifera</taxon>
        <taxon>Rotifera</taxon>
        <taxon>Eurotatoria</taxon>
        <taxon>Monogononta</taxon>
        <taxon>Pseudotrocha</taxon>
        <taxon>Ploima</taxon>
        <taxon>Brachionidae</taxon>
        <taxon>Brachionus</taxon>
    </lineage>
</organism>
<feature type="transmembrane region" description="Helical" evidence="1">
    <location>
        <begin position="6"/>
        <end position="31"/>
    </location>
</feature>
<accession>A0A3M7PAA6</accession>
<name>A0A3M7PAA6_BRAPC</name>